<dbReference type="Pfam" id="PF02230">
    <property type="entry name" value="Abhydrolase_2"/>
    <property type="match status" value="1"/>
</dbReference>
<feature type="coiled-coil region" evidence="1">
    <location>
        <begin position="8"/>
        <end position="35"/>
    </location>
</feature>
<dbReference type="InterPro" id="IPR029058">
    <property type="entry name" value="AB_hydrolase_fold"/>
</dbReference>
<accession>A0A2G2W685</accession>
<protein>
    <recommendedName>
        <fullName evidence="2">Phospholipase/carboxylesterase/thioesterase domain-containing protein</fullName>
    </recommendedName>
</protein>
<dbReference type="InterPro" id="IPR003140">
    <property type="entry name" value="PLipase/COase/thioEstase"/>
</dbReference>
<dbReference type="PANTHER" id="PTHR46234">
    <property type="entry name" value="ALPHA/BETA-HYDROLASES SUPERFAMILY PROTEIN"/>
    <property type="match status" value="1"/>
</dbReference>
<dbReference type="Gene3D" id="3.40.50.1820">
    <property type="entry name" value="alpha/beta hydrolase"/>
    <property type="match status" value="1"/>
</dbReference>
<evidence type="ECO:0000313" key="4">
    <source>
        <dbReference type="Proteomes" id="UP000224567"/>
    </source>
</evidence>
<proteinExistence type="predicted"/>
<dbReference type="SUPFAM" id="SSF53474">
    <property type="entry name" value="alpha/beta-Hydrolases"/>
    <property type="match status" value="1"/>
</dbReference>
<gene>
    <name evidence="3" type="ORF">CQW23_19563</name>
</gene>
<dbReference type="OrthoDB" id="2418081at2759"/>
<evidence type="ECO:0000259" key="2">
    <source>
        <dbReference type="Pfam" id="PF02230"/>
    </source>
</evidence>
<keyword evidence="1" id="KW-0175">Coiled coil</keyword>
<dbReference type="EMBL" id="MLFT02000008">
    <property type="protein sequence ID" value="PHT40709.1"/>
    <property type="molecule type" value="Genomic_DNA"/>
</dbReference>
<evidence type="ECO:0000256" key="1">
    <source>
        <dbReference type="SAM" id="Coils"/>
    </source>
</evidence>
<feature type="non-terminal residue" evidence="3">
    <location>
        <position position="283"/>
    </location>
</feature>
<reference evidence="3 4" key="1">
    <citation type="journal article" date="2017" name="Genome Biol.">
        <title>New reference genome sequences of hot pepper reveal the massive evolution of plant disease-resistance genes by retroduplication.</title>
        <authorList>
            <person name="Kim S."/>
            <person name="Park J."/>
            <person name="Yeom S.I."/>
            <person name="Kim Y.M."/>
            <person name="Seo E."/>
            <person name="Kim K.T."/>
            <person name="Kim M.S."/>
            <person name="Lee J.M."/>
            <person name="Cheong K."/>
            <person name="Shin H.S."/>
            <person name="Kim S.B."/>
            <person name="Han K."/>
            <person name="Lee J."/>
            <person name="Park M."/>
            <person name="Lee H.A."/>
            <person name="Lee H.Y."/>
            <person name="Lee Y."/>
            <person name="Oh S."/>
            <person name="Lee J.H."/>
            <person name="Choi E."/>
            <person name="Choi E."/>
            <person name="Lee S.E."/>
            <person name="Jeon J."/>
            <person name="Kim H."/>
            <person name="Choi G."/>
            <person name="Song H."/>
            <person name="Lee J."/>
            <person name="Lee S.C."/>
            <person name="Kwon J.K."/>
            <person name="Lee H.Y."/>
            <person name="Koo N."/>
            <person name="Hong Y."/>
            <person name="Kim R.W."/>
            <person name="Kang W.H."/>
            <person name="Huh J.H."/>
            <person name="Kang B.C."/>
            <person name="Yang T.J."/>
            <person name="Lee Y.H."/>
            <person name="Bennetzen J.L."/>
            <person name="Choi D."/>
        </authorList>
    </citation>
    <scope>NUCLEOTIDE SEQUENCE [LARGE SCALE GENOMIC DNA]</scope>
    <source>
        <strain evidence="4">cv. PBC81</strain>
    </source>
</reference>
<dbReference type="Proteomes" id="UP000224567">
    <property type="component" value="Unassembled WGS sequence"/>
</dbReference>
<dbReference type="AlphaFoldDB" id="A0A2G2W685"/>
<keyword evidence="4" id="KW-1185">Reference proteome</keyword>
<name>A0A2G2W685_CAPBA</name>
<dbReference type="GO" id="GO:0016787">
    <property type="term" value="F:hydrolase activity"/>
    <property type="evidence" value="ECO:0007669"/>
    <property type="project" value="InterPro"/>
</dbReference>
<comment type="caution">
    <text evidence="3">The sequence shown here is derived from an EMBL/GenBank/DDBJ whole genome shotgun (WGS) entry which is preliminary data.</text>
</comment>
<organism evidence="3 4">
    <name type="scientific">Capsicum baccatum</name>
    <name type="common">Peruvian pepper</name>
    <dbReference type="NCBI Taxonomy" id="33114"/>
    <lineage>
        <taxon>Eukaryota</taxon>
        <taxon>Viridiplantae</taxon>
        <taxon>Streptophyta</taxon>
        <taxon>Embryophyta</taxon>
        <taxon>Tracheophyta</taxon>
        <taxon>Spermatophyta</taxon>
        <taxon>Magnoliopsida</taxon>
        <taxon>eudicotyledons</taxon>
        <taxon>Gunneridae</taxon>
        <taxon>Pentapetalae</taxon>
        <taxon>asterids</taxon>
        <taxon>lamiids</taxon>
        <taxon>Solanales</taxon>
        <taxon>Solanaceae</taxon>
        <taxon>Solanoideae</taxon>
        <taxon>Capsiceae</taxon>
        <taxon>Capsicum</taxon>
    </lineage>
</organism>
<sequence length="283" mass="30794">MTNPVWDVAFLQDAVNELQMQVRDLQWELGAVKAKMLRALFNRCKCDTKFYFLGGIAMSFNDSTAGSGTTRTPLQFGRTHVVRPRGKHEATIIWLHGLGDNGSSWSQLLESLPLPNVKWICPTAPTRPIAAFGGFPCTAWFDVGDISENAPDDLEGLDFSAAHVANLLSTEPADVKLCVGGFSMGAATALYSATCHAFRQYGNGSPYRVNLSAVVGLSGWLPCARTLRHRMEGVDDAGRRAASLPILLCHGTGDDVIAYQHGEKSARILSSSGFRNLTLRTYE</sequence>
<dbReference type="STRING" id="33114.A0A2G2W685"/>
<reference evidence="4" key="2">
    <citation type="journal article" date="2017" name="J. Anim. Genet.">
        <title>Multiple reference genome sequences of hot pepper reveal the massive evolution of plant disease resistance genes by retroduplication.</title>
        <authorList>
            <person name="Kim S."/>
            <person name="Park J."/>
            <person name="Yeom S.-I."/>
            <person name="Kim Y.-M."/>
            <person name="Seo E."/>
            <person name="Kim K.-T."/>
            <person name="Kim M.-S."/>
            <person name="Lee J.M."/>
            <person name="Cheong K."/>
            <person name="Shin H.-S."/>
            <person name="Kim S.-B."/>
            <person name="Han K."/>
            <person name="Lee J."/>
            <person name="Park M."/>
            <person name="Lee H.-A."/>
            <person name="Lee H.-Y."/>
            <person name="Lee Y."/>
            <person name="Oh S."/>
            <person name="Lee J.H."/>
            <person name="Choi E."/>
            <person name="Choi E."/>
            <person name="Lee S.E."/>
            <person name="Jeon J."/>
            <person name="Kim H."/>
            <person name="Choi G."/>
            <person name="Song H."/>
            <person name="Lee J."/>
            <person name="Lee S.-C."/>
            <person name="Kwon J.-K."/>
            <person name="Lee H.-Y."/>
            <person name="Koo N."/>
            <person name="Hong Y."/>
            <person name="Kim R.W."/>
            <person name="Kang W.-H."/>
            <person name="Huh J.H."/>
            <person name="Kang B.-C."/>
            <person name="Yang T.-J."/>
            <person name="Lee Y.-H."/>
            <person name="Bennetzen J.L."/>
            <person name="Choi D."/>
        </authorList>
    </citation>
    <scope>NUCLEOTIDE SEQUENCE [LARGE SCALE GENOMIC DNA]</scope>
    <source>
        <strain evidence="4">cv. PBC81</strain>
    </source>
</reference>
<feature type="domain" description="Phospholipase/carboxylesterase/thioesterase" evidence="2">
    <location>
        <begin position="80"/>
        <end position="283"/>
    </location>
</feature>
<evidence type="ECO:0000313" key="3">
    <source>
        <dbReference type="EMBL" id="PHT40709.1"/>
    </source>
</evidence>